<reference evidence="1" key="1">
    <citation type="submission" date="2019-08" db="EMBL/GenBank/DDBJ databases">
        <authorList>
            <person name="Kucharzyk K."/>
            <person name="Murdoch R.W."/>
            <person name="Higgins S."/>
            <person name="Loffler F."/>
        </authorList>
    </citation>
    <scope>NUCLEOTIDE SEQUENCE</scope>
</reference>
<sequence>MFVPIVLPLESQNAALVQEHTTRYWLEAAFLALRSELPRPPVGQSVASRAREGR</sequence>
<dbReference type="AlphaFoldDB" id="A0A645DE59"/>
<accession>A0A645DE59</accession>
<dbReference type="EMBL" id="VSSQ01035474">
    <property type="protein sequence ID" value="MPM87694.1"/>
    <property type="molecule type" value="Genomic_DNA"/>
</dbReference>
<gene>
    <name evidence="1" type="ORF">SDC9_134794</name>
</gene>
<protein>
    <submittedName>
        <fullName evidence="1">Uncharacterized protein</fullName>
    </submittedName>
</protein>
<evidence type="ECO:0000313" key="1">
    <source>
        <dbReference type="EMBL" id="MPM87694.1"/>
    </source>
</evidence>
<comment type="caution">
    <text evidence="1">The sequence shown here is derived from an EMBL/GenBank/DDBJ whole genome shotgun (WGS) entry which is preliminary data.</text>
</comment>
<proteinExistence type="predicted"/>
<organism evidence="1">
    <name type="scientific">bioreactor metagenome</name>
    <dbReference type="NCBI Taxonomy" id="1076179"/>
    <lineage>
        <taxon>unclassified sequences</taxon>
        <taxon>metagenomes</taxon>
        <taxon>ecological metagenomes</taxon>
    </lineage>
</organism>
<name>A0A645DE59_9ZZZZ</name>